<evidence type="ECO:0008006" key="4">
    <source>
        <dbReference type="Google" id="ProtNLM"/>
    </source>
</evidence>
<feature type="transmembrane region" description="Helical" evidence="1">
    <location>
        <begin position="21"/>
        <end position="38"/>
    </location>
</feature>
<dbReference type="Proteomes" id="UP000266016">
    <property type="component" value="Unassembled WGS sequence"/>
</dbReference>
<keyword evidence="3" id="KW-1185">Reference proteome</keyword>
<sequence>MKGRKIDSVKERGILLAATKWLRKSLVVLISILTFGLVTPSNLTWLAEANTIKDGALEEKEIPYIPIADIEEDSFNREQRIAELIEKAEANTYQKFGEKIQPKINDEFQAVILPKIEEAIVEIANQFPDEQLQQLTISKNPSGGRSEKIFHILNTESGEDLIRFHVRQDRIPLEGYWFNFHYHTYHDSFMTHYELGSIYWDTNTPPKWGSAKVVS</sequence>
<keyword evidence="1" id="KW-0472">Membrane</keyword>
<comment type="caution">
    <text evidence="2">The sequence shown here is derived from an EMBL/GenBank/DDBJ whole genome shotgun (WGS) entry which is preliminary data.</text>
</comment>
<reference evidence="2 3" key="1">
    <citation type="submission" date="2018-08" db="EMBL/GenBank/DDBJ databases">
        <title>Bacillus jemisoniae sp. nov., Bacillus chryseoplanitiae sp. nov., Bacillus resnikiae sp. nov., and Bacillus frankliniae sp. nov., isolated from Viking spacecraft and associated surfaces.</title>
        <authorList>
            <person name="Seuylemezian A."/>
            <person name="Vaishampayan P."/>
        </authorList>
    </citation>
    <scope>NUCLEOTIDE SEQUENCE [LARGE SCALE GENOMIC DNA]</scope>
    <source>
        <strain evidence="2 3">MA001</strain>
    </source>
</reference>
<evidence type="ECO:0000313" key="3">
    <source>
        <dbReference type="Proteomes" id="UP000266016"/>
    </source>
</evidence>
<organism evidence="2 3">
    <name type="scientific">Peribacillus asahii</name>
    <dbReference type="NCBI Taxonomy" id="228899"/>
    <lineage>
        <taxon>Bacteria</taxon>
        <taxon>Bacillati</taxon>
        <taxon>Bacillota</taxon>
        <taxon>Bacilli</taxon>
        <taxon>Bacillales</taxon>
        <taxon>Bacillaceae</taxon>
        <taxon>Peribacillus</taxon>
    </lineage>
</organism>
<dbReference type="Pfam" id="PF14005">
    <property type="entry name" value="YpjP"/>
    <property type="match status" value="1"/>
</dbReference>
<keyword evidence="1" id="KW-1133">Transmembrane helix</keyword>
<evidence type="ECO:0000256" key="1">
    <source>
        <dbReference type="SAM" id="Phobius"/>
    </source>
</evidence>
<name>A0A398BJC2_9BACI</name>
<dbReference type="EMBL" id="QWVS01000002">
    <property type="protein sequence ID" value="RID89121.1"/>
    <property type="molecule type" value="Genomic_DNA"/>
</dbReference>
<dbReference type="InterPro" id="IPR025616">
    <property type="entry name" value="YpjP"/>
</dbReference>
<protein>
    <recommendedName>
        <fullName evidence="4">Cell division protein FtsK</fullName>
    </recommendedName>
</protein>
<evidence type="ECO:0000313" key="2">
    <source>
        <dbReference type="EMBL" id="RID89121.1"/>
    </source>
</evidence>
<proteinExistence type="predicted"/>
<gene>
    <name evidence="2" type="ORF">D1953_00690</name>
</gene>
<keyword evidence="1" id="KW-0812">Transmembrane</keyword>
<accession>A0A398BJC2</accession>
<dbReference type="AlphaFoldDB" id="A0A398BJC2"/>